<feature type="region of interest" description="Disordered" evidence="1">
    <location>
        <begin position="35"/>
        <end position="112"/>
    </location>
</feature>
<dbReference type="PANTHER" id="PTHR45856:SF11">
    <property type="entry name" value="FUNGAL LIPASE-LIKE DOMAIN-CONTAINING PROTEIN"/>
    <property type="match status" value="1"/>
</dbReference>
<evidence type="ECO:0000313" key="5">
    <source>
        <dbReference type="Proteomes" id="UP000030763"/>
    </source>
</evidence>
<protein>
    <submittedName>
        <fullName evidence="4">Lipase domain-containing protein, putative</fullName>
    </submittedName>
</protein>
<feature type="chain" id="PRO_5004675269" evidence="2">
    <location>
        <begin position="28"/>
        <end position="1156"/>
    </location>
</feature>
<feature type="compositionally biased region" description="Low complexity" evidence="1">
    <location>
        <begin position="94"/>
        <end position="111"/>
    </location>
</feature>
<dbReference type="SUPFAM" id="SSF53474">
    <property type="entry name" value="alpha/beta-Hydrolases"/>
    <property type="match status" value="1"/>
</dbReference>
<dbReference type="PANTHER" id="PTHR45856">
    <property type="entry name" value="ALPHA/BETA-HYDROLASES SUPERFAMILY PROTEIN"/>
    <property type="match status" value="1"/>
</dbReference>
<dbReference type="OrthoDB" id="354437at2759"/>
<dbReference type="InterPro" id="IPR051218">
    <property type="entry name" value="Sec_MonoDiacylglyc_Lipase"/>
</dbReference>
<keyword evidence="5" id="KW-1185">Reference proteome</keyword>
<evidence type="ECO:0000256" key="2">
    <source>
        <dbReference type="SAM" id="SignalP"/>
    </source>
</evidence>
<dbReference type="EMBL" id="HG718817">
    <property type="protein sequence ID" value="CDJ56161.1"/>
    <property type="molecule type" value="Genomic_DNA"/>
</dbReference>
<dbReference type="InterPro" id="IPR002921">
    <property type="entry name" value="Fungal_lipase-type"/>
</dbReference>
<keyword evidence="2" id="KW-0732">Signal</keyword>
<evidence type="ECO:0000313" key="4">
    <source>
        <dbReference type="EMBL" id="CDJ56161.1"/>
    </source>
</evidence>
<dbReference type="GeneID" id="25334234"/>
<dbReference type="Pfam" id="PF01764">
    <property type="entry name" value="Lipase_3"/>
    <property type="match status" value="1"/>
</dbReference>
<feature type="domain" description="Fungal lipase-type" evidence="3">
    <location>
        <begin position="830"/>
        <end position="976"/>
    </location>
</feature>
<organism evidence="4 5">
    <name type="scientific">Eimeria maxima</name>
    <name type="common">Coccidian parasite</name>
    <dbReference type="NCBI Taxonomy" id="5804"/>
    <lineage>
        <taxon>Eukaryota</taxon>
        <taxon>Sar</taxon>
        <taxon>Alveolata</taxon>
        <taxon>Apicomplexa</taxon>
        <taxon>Conoidasida</taxon>
        <taxon>Coccidia</taxon>
        <taxon>Eucoccidiorida</taxon>
        <taxon>Eimeriorina</taxon>
        <taxon>Eimeriidae</taxon>
        <taxon>Eimeria</taxon>
    </lineage>
</organism>
<reference evidence="4" key="2">
    <citation type="submission" date="2013-10" db="EMBL/GenBank/DDBJ databases">
        <authorList>
            <person name="Aslett M."/>
        </authorList>
    </citation>
    <scope>NUCLEOTIDE SEQUENCE [LARGE SCALE GENOMIC DNA]</scope>
    <source>
        <strain evidence="4">Weybridge</strain>
    </source>
</reference>
<feature type="signal peptide" evidence="2">
    <location>
        <begin position="1"/>
        <end position="27"/>
    </location>
</feature>
<feature type="compositionally biased region" description="Basic and acidic residues" evidence="1">
    <location>
        <begin position="43"/>
        <end position="64"/>
    </location>
</feature>
<name>U6LWQ6_EIMMA</name>
<dbReference type="InterPro" id="IPR029058">
    <property type="entry name" value="AB_hydrolase_fold"/>
</dbReference>
<proteinExistence type="predicted"/>
<feature type="region of interest" description="Disordered" evidence="1">
    <location>
        <begin position="251"/>
        <end position="272"/>
    </location>
</feature>
<dbReference type="Gene3D" id="3.40.50.1820">
    <property type="entry name" value="alpha/beta hydrolase"/>
    <property type="match status" value="1"/>
</dbReference>
<dbReference type="OMA" id="TGMYEEY"/>
<evidence type="ECO:0000256" key="1">
    <source>
        <dbReference type="SAM" id="MobiDB-lite"/>
    </source>
</evidence>
<dbReference type="GO" id="GO:0006629">
    <property type="term" value="P:lipid metabolic process"/>
    <property type="evidence" value="ECO:0007669"/>
    <property type="project" value="InterPro"/>
</dbReference>
<evidence type="ECO:0000259" key="3">
    <source>
        <dbReference type="Pfam" id="PF01764"/>
    </source>
</evidence>
<sequence>MGQQTPHMRRLLLAALRCSLLLLLLHAICIEPFESSDGTSGDPSHKLENNKRESGASRKARGAEDASGASDVSKHVPSDGPAGGDALDAFLKTGSSSSIDSNNSGGNSSKNSGKEGLSLNLLHLLWEPLTDTGESRRLFDSCVAAEAPILLDFNHRPLLQGITPELKEVEEENERLRRRVSPIQIPEYASSSSSKPLQQQQYWDEISDDKPLGLQVEESNSSGSKFYWVPLAQRQARSWWVDKFTWNPAVDPSGESAGSSGKATSRVALGPQPPSSLSLGDVVEVFDLRDFGTSALYHPEAYGDQLQCGGLYSPVYLMDKPLGPLAAACSFRHLSAFAEKMGQLVRLHAAGSNSRLPPASPVAAVPPAAFSLGEEDAAAAAELEAAAAPSNEASAAESESVVELADERLFEGEELDGTNATSAEELRSSMGGYDPTRKWWHGLVTSPYGLLPDRPNVAKALFQLKGRVWPEVKAAEDLFFPIAALHALQRNRGPEPVVFSLASSIFNCRAHLPYRLLPSIGRRTVERFAAPPSPLLELFNKHQATVDIPLEMRALGGEVFADGRQFKGSRRLERVHRLYFRSALVLWQFAYYAYRISDLIDDYTNVPLDEVLLKHFIPSYVGTALFSENALMHSVGGRLTEAGSRALSNSNLKLVRSIGFPPRVVRASRSPEASSLGATEPYILDERTRELVDAKAVPSLSEIVGNPKPPHTIVQDKRLPSINPDVCDRDATHRMTIPAPLVFRWDLNLKSSPAAGDSPAAAKKTASAASATAEAAAGSDSAFGNVATLPSLVLNVDEDVGIGASDRDGQQPREGETLAIPVHRADVIWAFKGTGQPKQWTFNTMVGAIRDPFFSPNAWVHSGLNFLFHQTIRKPMTRFVHEVKLILRRRSRSKSTKKKPFVVVFTGHSQGGASASYAAWFVSKHLSAFVKKGLVAVYCITFASPMIGDKAAIEELNRHGAIYHHIVLDVDPVPDLRQSKGKGYMERDWEHTVVIPLHSLARAHVFERKGGDILYSGLCWLDESVRVGSRLRRVVGYASRVTGLKKYFKFKQSMTLVWTHVHALPCSITLLADLLPEATWSSFCSSPFIHTWLGRPYVAGPELDIALETTWRQEVPGMALRMKRKLKMDKNFLDTAAAEVEKAYQAASERDRHRDL</sequence>
<reference evidence="4" key="1">
    <citation type="submission" date="2013-10" db="EMBL/GenBank/DDBJ databases">
        <title>Genomic analysis of the causative agents of coccidiosis in chickens.</title>
        <authorList>
            <person name="Reid A.J."/>
            <person name="Blake D."/>
            <person name="Billington K."/>
            <person name="Browne H."/>
            <person name="Dunn M."/>
            <person name="Hung S."/>
            <person name="Kawahara F."/>
            <person name="Miranda-Saavedra D."/>
            <person name="Mourier T."/>
            <person name="Nagra H."/>
            <person name="Otto T.D."/>
            <person name="Rawlings N."/>
            <person name="Sanchez A."/>
            <person name="Sanders M."/>
            <person name="Subramaniam C."/>
            <person name="Tay Y."/>
            <person name="Dear P."/>
            <person name="Doerig C."/>
            <person name="Gruber A."/>
            <person name="Parkinson J."/>
            <person name="Shirley M."/>
            <person name="Wan K.L."/>
            <person name="Berriman M."/>
            <person name="Tomley F."/>
            <person name="Pain A."/>
        </authorList>
    </citation>
    <scope>NUCLEOTIDE SEQUENCE [LARGE SCALE GENOMIC DNA]</scope>
    <source>
        <strain evidence="4">Weybridge</strain>
    </source>
</reference>
<dbReference type="Proteomes" id="UP000030763">
    <property type="component" value="Unassembled WGS sequence"/>
</dbReference>
<accession>U6LWQ6</accession>
<gene>
    <name evidence="4" type="ORF">EMWEY_00002480</name>
</gene>
<dbReference type="RefSeq" id="XP_013332811.1">
    <property type="nucleotide sequence ID" value="XM_013477357.1"/>
</dbReference>
<dbReference type="VEuPathDB" id="ToxoDB:EMWEY_00002480"/>
<dbReference type="AlphaFoldDB" id="U6LWQ6"/>